<proteinExistence type="predicted"/>
<evidence type="ECO:0000313" key="7">
    <source>
        <dbReference type="EMBL" id="MBD8034294.1"/>
    </source>
</evidence>
<dbReference type="EMBL" id="JACSPW010000015">
    <property type="protein sequence ID" value="MBD8034294.1"/>
    <property type="molecule type" value="Genomic_DNA"/>
</dbReference>
<evidence type="ECO:0000256" key="3">
    <source>
        <dbReference type="ARBA" id="ARBA00022989"/>
    </source>
</evidence>
<dbReference type="InterPro" id="IPR010652">
    <property type="entry name" value="DUF1232"/>
</dbReference>
<keyword evidence="4 5" id="KW-0472">Membrane</keyword>
<protein>
    <submittedName>
        <fullName evidence="7">DUF1232 domain-containing protein</fullName>
    </submittedName>
</protein>
<evidence type="ECO:0000256" key="2">
    <source>
        <dbReference type="ARBA" id="ARBA00022692"/>
    </source>
</evidence>
<organism evidence="7 8">
    <name type="scientific">Solibacillus merdavium</name>
    <dbReference type="NCBI Taxonomy" id="2762218"/>
    <lineage>
        <taxon>Bacteria</taxon>
        <taxon>Bacillati</taxon>
        <taxon>Bacillota</taxon>
        <taxon>Bacilli</taxon>
        <taxon>Bacillales</taxon>
        <taxon>Caryophanaceae</taxon>
        <taxon>Solibacillus</taxon>
    </lineage>
</organism>
<reference evidence="7 8" key="1">
    <citation type="submission" date="2020-08" db="EMBL/GenBank/DDBJ databases">
        <title>A Genomic Blueprint of the Chicken Gut Microbiome.</title>
        <authorList>
            <person name="Gilroy R."/>
            <person name="Ravi A."/>
            <person name="Getino M."/>
            <person name="Pursley I."/>
            <person name="Horton D.L."/>
            <person name="Alikhan N.-F."/>
            <person name="Baker D."/>
            <person name="Gharbi K."/>
            <person name="Hall N."/>
            <person name="Watson M."/>
            <person name="Adriaenssens E.M."/>
            <person name="Foster-Nyarko E."/>
            <person name="Jarju S."/>
            <person name="Secka A."/>
            <person name="Antonio M."/>
            <person name="Oren A."/>
            <person name="Chaudhuri R."/>
            <person name="La Ragione R.M."/>
            <person name="Hildebrand F."/>
            <person name="Pallen M.J."/>
        </authorList>
    </citation>
    <scope>NUCLEOTIDE SEQUENCE [LARGE SCALE GENOMIC DNA]</scope>
    <source>
        <strain evidence="7 8">Sa1YVA6</strain>
    </source>
</reference>
<dbReference type="RefSeq" id="WP_191704799.1">
    <property type="nucleotide sequence ID" value="NZ_JACSPW010000015.1"/>
</dbReference>
<evidence type="ECO:0000259" key="6">
    <source>
        <dbReference type="Pfam" id="PF06803"/>
    </source>
</evidence>
<dbReference type="Proteomes" id="UP000600565">
    <property type="component" value="Unassembled WGS sequence"/>
</dbReference>
<name>A0ABR8XQS3_9BACL</name>
<evidence type="ECO:0000313" key="8">
    <source>
        <dbReference type="Proteomes" id="UP000600565"/>
    </source>
</evidence>
<feature type="transmembrane region" description="Helical" evidence="5">
    <location>
        <begin position="60"/>
        <end position="83"/>
    </location>
</feature>
<evidence type="ECO:0000256" key="4">
    <source>
        <dbReference type="ARBA" id="ARBA00023136"/>
    </source>
</evidence>
<evidence type="ECO:0000256" key="5">
    <source>
        <dbReference type="SAM" id="Phobius"/>
    </source>
</evidence>
<accession>A0ABR8XQS3</accession>
<keyword evidence="8" id="KW-1185">Reference proteome</keyword>
<keyword evidence="2 5" id="KW-0812">Transmembrane</keyword>
<keyword evidence="3 5" id="KW-1133">Transmembrane helix</keyword>
<sequence length="123" mass="13752">MAEQFNFDKMIDGQKEHYSDNKFLDKFKKFGGGLGYKAMHAAATLFVALRSPDMSKANKLIVLGALGYFIFPIDLIVDFLPLVGLTDDAFIILTALGKVYLSITDDMKLEAKQMIDSKFETSK</sequence>
<evidence type="ECO:0000256" key="1">
    <source>
        <dbReference type="ARBA" id="ARBA00004127"/>
    </source>
</evidence>
<comment type="caution">
    <text evidence="7">The sequence shown here is derived from an EMBL/GenBank/DDBJ whole genome shotgun (WGS) entry which is preliminary data.</text>
</comment>
<gene>
    <name evidence="7" type="ORF">H9632_14580</name>
</gene>
<dbReference type="Pfam" id="PF06803">
    <property type="entry name" value="DUF1232"/>
    <property type="match status" value="1"/>
</dbReference>
<feature type="domain" description="DUF1232" evidence="6">
    <location>
        <begin position="59"/>
        <end position="93"/>
    </location>
</feature>
<comment type="subcellular location">
    <subcellularLocation>
        <location evidence="1">Endomembrane system</location>
        <topology evidence="1">Multi-pass membrane protein</topology>
    </subcellularLocation>
</comment>